<organism evidence="8 9">
    <name type="scientific">Corynebacterium uropygiale</name>
    <dbReference type="NCBI Taxonomy" id="1775911"/>
    <lineage>
        <taxon>Bacteria</taxon>
        <taxon>Bacillati</taxon>
        <taxon>Actinomycetota</taxon>
        <taxon>Actinomycetes</taxon>
        <taxon>Mycobacteriales</taxon>
        <taxon>Corynebacteriaceae</taxon>
        <taxon>Corynebacterium</taxon>
    </lineage>
</organism>
<evidence type="ECO:0000256" key="3">
    <source>
        <dbReference type="ARBA" id="ARBA00023012"/>
    </source>
</evidence>
<dbReference type="InterPro" id="IPR050482">
    <property type="entry name" value="Sensor_HK_TwoCompSys"/>
</dbReference>
<dbReference type="InterPro" id="IPR011712">
    <property type="entry name" value="Sig_transdc_His_kin_sub3_dim/P"/>
</dbReference>
<feature type="transmembrane region" description="Helical" evidence="5">
    <location>
        <begin position="43"/>
        <end position="64"/>
    </location>
</feature>
<feature type="compositionally biased region" description="Basic residues" evidence="4">
    <location>
        <begin position="394"/>
        <end position="403"/>
    </location>
</feature>
<proteinExistence type="predicted"/>
<comment type="caution">
    <text evidence="8">The sequence shown here is derived from an EMBL/GenBank/DDBJ whole genome shotgun (WGS) entry which is preliminary data.</text>
</comment>
<keyword evidence="1" id="KW-0808">Transferase</keyword>
<gene>
    <name evidence="8" type="ORF">L1O03_01070</name>
</gene>
<dbReference type="Pfam" id="PF07730">
    <property type="entry name" value="HisKA_3"/>
    <property type="match status" value="1"/>
</dbReference>
<feature type="transmembrane region" description="Helical" evidence="5">
    <location>
        <begin position="76"/>
        <end position="96"/>
    </location>
</feature>
<accession>A0A9X1QM56</accession>
<feature type="domain" description="Histidine kinase/HSP90-like ATPase" evidence="6">
    <location>
        <begin position="277"/>
        <end position="378"/>
    </location>
</feature>
<evidence type="ECO:0000256" key="4">
    <source>
        <dbReference type="SAM" id="MobiDB-lite"/>
    </source>
</evidence>
<evidence type="ECO:0000259" key="7">
    <source>
        <dbReference type="Pfam" id="PF07730"/>
    </source>
</evidence>
<dbReference type="Gene3D" id="1.20.5.1930">
    <property type="match status" value="1"/>
</dbReference>
<evidence type="ECO:0000256" key="1">
    <source>
        <dbReference type="ARBA" id="ARBA00022679"/>
    </source>
</evidence>
<protein>
    <submittedName>
        <fullName evidence="8">Histidine kinase</fullName>
    </submittedName>
</protein>
<dbReference type="RefSeq" id="WP_236117572.1">
    <property type="nucleotide sequence ID" value="NZ_JAKGSI010000001.1"/>
</dbReference>
<keyword evidence="9" id="KW-1185">Reference proteome</keyword>
<keyword evidence="3" id="KW-0902">Two-component regulatory system</keyword>
<dbReference type="EMBL" id="JAKGSI010000001">
    <property type="protein sequence ID" value="MCF4005769.1"/>
    <property type="molecule type" value="Genomic_DNA"/>
</dbReference>
<dbReference type="GO" id="GO:0046983">
    <property type="term" value="F:protein dimerization activity"/>
    <property type="evidence" value="ECO:0007669"/>
    <property type="project" value="InterPro"/>
</dbReference>
<feature type="transmembrane region" description="Helical" evidence="5">
    <location>
        <begin position="136"/>
        <end position="154"/>
    </location>
</feature>
<evidence type="ECO:0000259" key="6">
    <source>
        <dbReference type="Pfam" id="PF02518"/>
    </source>
</evidence>
<dbReference type="Proteomes" id="UP001139336">
    <property type="component" value="Unassembled WGS sequence"/>
</dbReference>
<keyword evidence="5" id="KW-0812">Transmembrane</keyword>
<evidence type="ECO:0000313" key="8">
    <source>
        <dbReference type="EMBL" id="MCF4005769.1"/>
    </source>
</evidence>
<feature type="domain" description="Signal transduction histidine kinase subgroup 3 dimerisation and phosphoacceptor" evidence="7">
    <location>
        <begin position="174"/>
        <end position="238"/>
    </location>
</feature>
<sequence>MRLSYRLRSGRRVKSAWSNVVFVPTLLWPLAQTWTTPLSVRWQATASIAIIAFAAFFSSVSVLLNHRRPWMSVPLLILAGLATPGAGFSAIVMHPFVTATWIFVDSLAVACVGTAAVTVAMIAIIVMWVPDAMGQGLVWIILFSLAGMFFIRFMRDAQHRAHDLAAARALAEQREDMARVVHDSLGQALTAVTVRAQLAQRLIGSQDDAARSEIDAVLDVAREALHEVRTTAELLETPDFAGQLARTREIICAAGMTACWPDHVPSLPPETDRLFAACLREAVTNVVRHSGAHTCTVEVAPQRLRIIDDGVGIDNTAGGIHDAVSSDQKNTVSPLARGGKGLRSLKERVEAAGGHCTVLPVTAASSAHSTEHGTVVDIVMSAGSDNDNAPLTRGRQHHKHEARGRHNDK</sequence>
<keyword evidence="2 8" id="KW-0418">Kinase</keyword>
<dbReference type="PANTHER" id="PTHR24421">
    <property type="entry name" value="NITRATE/NITRITE SENSOR PROTEIN NARX-RELATED"/>
    <property type="match status" value="1"/>
</dbReference>
<dbReference type="Gene3D" id="3.30.565.10">
    <property type="entry name" value="Histidine kinase-like ATPase, C-terminal domain"/>
    <property type="match status" value="1"/>
</dbReference>
<feature type="transmembrane region" description="Helical" evidence="5">
    <location>
        <begin position="102"/>
        <end position="129"/>
    </location>
</feature>
<keyword evidence="5" id="KW-0472">Membrane</keyword>
<evidence type="ECO:0000256" key="5">
    <source>
        <dbReference type="SAM" id="Phobius"/>
    </source>
</evidence>
<feature type="region of interest" description="Disordered" evidence="4">
    <location>
        <begin position="382"/>
        <end position="409"/>
    </location>
</feature>
<evidence type="ECO:0000256" key="2">
    <source>
        <dbReference type="ARBA" id="ARBA00022777"/>
    </source>
</evidence>
<name>A0A9X1QM56_9CORY</name>
<dbReference type="InterPro" id="IPR036890">
    <property type="entry name" value="HATPase_C_sf"/>
</dbReference>
<dbReference type="PANTHER" id="PTHR24421:SF63">
    <property type="entry name" value="SENSOR HISTIDINE KINASE DESK"/>
    <property type="match status" value="1"/>
</dbReference>
<dbReference type="GO" id="GO:0016020">
    <property type="term" value="C:membrane"/>
    <property type="evidence" value="ECO:0007669"/>
    <property type="project" value="InterPro"/>
</dbReference>
<dbReference type="InterPro" id="IPR003594">
    <property type="entry name" value="HATPase_dom"/>
</dbReference>
<dbReference type="SUPFAM" id="SSF55874">
    <property type="entry name" value="ATPase domain of HSP90 chaperone/DNA topoisomerase II/histidine kinase"/>
    <property type="match status" value="1"/>
</dbReference>
<keyword evidence="5" id="KW-1133">Transmembrane helix</keyword>
<dbReference type="Pfam" id="PF02518">
    <property type="entry name" value="HATPase_c"/>
    <property type="match status" value="1"/>
</dbReference>
<reference evidence="8" key="1">
    <citation type="submission" date="2022-01" db="EMBL/GenBank/DDBJ databases">
        <title>Corynebacterium sp. nov isolated from isolated from the feces of the greater white-fronted geese (Anser albifrons) at Poyang Lake, PR China.</title>
        <authorList>
            <person name="Liu Q."/>
        </authorList>
    </citation>
    <scope>NUCLEOTIDE SEQUENCE</scope>
    <source>
        <strain evidence="8">JCM 32435</strain>
    </source>
</reference>
<dbReference type="AlphaFoldDB" id="A0A9X1QM56"/>
<evidence type="ECO:0000313" key="9">
    <source>
        <dbReference type="Proteomes" id="UP001139336"/>
    </source>
</evidence>
<dbReference type="CDD" id="cd16917">
    <property type="entry name" value="HATPase_UhpB-NarQ-NarX-like"/>
    <property type="match status" value="1"/>
</dbReference>
<dbReference type="GO" id="GO:0000155">
    <property type="term" value="F:phosphorelay sensor kinase activity"/>
    <property type="evidence" value="ECO:0007669"/>
    <property type="project" value="InterPro"/>
</dbReference>